<accession>A0A1G8X6Q2</accession>
<reference evidence="4" key="1">
    <citation type="submission" date="2016-10" db="EMBL/GenBank/DDBJ databases">
        <authorList>
            <person name="Varghese N."/>
            <person name="Submissions S."/>
        </authorList>
    </citation>
    <scope>NUCLEOTIDE SEQUENCE [LARGE SCALE GENOMIC DNA]</scope>
    <source>
        <strain evidence="4">CGMCC 1.10783</strain>
    </source>
</reference>
<keyword evidence="4" id="KW-1185">Reference proteome</keyword>
<proteinExistence type="predicted"/>
<feature type="domain" description="NYN" evidence="2">
    <location>
        <begin position="14"/>
        <end position="164"/>
    </location>
</feature>
<dbReference type="PANTHER" id="PTHR35811:SF1">
    <property type="entry name" value="HTH OST-TYPE DOMAIN-CONTAINING PROTEIN"/>
    <property type="match status" value="1"/>
</dbReference>
<dbReference type="RefSeq" id="WP_074591115.1">
    <property type="nucleotide sequence ID" value="NZ_FNEI01000018.1"/>
</dbReference>
<feature type="region of interest" description="Disordered" evidence="1">
    <location>
        <begin position="405"/>
        <end position="424"/>
    </location>
</feature>
<dbReference type="PANTHER" id="PTHR35811">
    <property type="entry name" value="SLR1870 PROTEIN"/>
    <property type="match status" value="1"/>
</dbReference>
<dbReference type="OrthoDB" id="2379772at2"/>
<dbReference type="EMBL" id="FNEI01000018">
    <property type="protein sequence ID" value="SDJ86213.1"/>
    <property type="molecule type" value="Genomic_DNA"/>
</dbReference>
<evidence type="ECO:0000256" key="1">
    <source>
        <dbReference type="SAM" id="MobiDB-lite"/>
    </source>
</evidence>
<dbReference type="GO" id="GO:0004540">
    <property type="term" value="F:RNA nuclease activity"/>
    <property type="evidence" value="ECO:0007669"/>
    <property type="project" value="InterPro"/>
</dbReference>
<protein>
    <submittedName>
        <fullName evidence="3">NYN domain-containing protein</fullName>
    </submittedName>
</protein>
<dbReference type="Gene3D" id="3.40.50.1010">
    <property type="entry name" value="5'-nuclease"/>
    <property type="match status" value="1"/>
</dbReference>
<organism evidence="3 4">
    <name type="scientific">Arthrobacter cupressi</name>
    <dbReference type="NCBI Taxonomy" id="1045773"/>
    <lineage>
        <taxon>Bacteria</taxon>
        <taxon>Bacillati</taxon>
        <taxon>Actinomycetota</taxon>
        <taxon>Actinomycetes</taxon>
        <taxon>Micrococcales</taxon>
        <taxon>Micrococcaceae</taxon>
        <taxon>Arthrobacter</taxon>
    </lineage>
</organism>
<evidence type="ECO:0000313" key="3">
    <source>
        <dbReference type="EMBL" id="SDJ86213.1"/>
    </source>
</evidence>
<name>A0A1G8X6Q2_9MICC</name>
<dbReference type="Pfam" id="PF01936">
    <property type="entry name" value="NYN"/>
    <property type="match status" value="1"/>
</dbReference>
<evidence type="ECO:0000259" key="2">
    <source>
        <dbReference type="Pfam" id="PF01936"/>
    </source>
</evidence>
<evidence type="ECO:0000313" key="4">
    <source>
        <dbReference type="Proteomes" id="UP000182130"/>
    </source>
</evidence>
<sequence>MIVPSSQIQRPGIRAAMFVDFDNVYSGLQAVDPAAAKVFAEDPKQWTSALADGVGRDASRRFLIRNCYLNPVIYSKYRVYWTRAGFRVIDCPSLTQRGKSSTDINLVLDAMDVLSGPVGIDEFVIASADADFTSLIARFRAADRITTVIAAGPVAFAYREMADHVVEANDFAAILTGSTADAGAGVLPRAEGRVPAPAPRKGAAAKEVTSLVRSSAGPITGAVAAHRALTAEPSLKTDWGGHGKFGAWIAQLGNGIEYSPTPPPGWVWDARRFSEADLPQEAEARSAVEEHVTRVTDVPALSRAQFRQVFVSMETVLRQHPPNRNELTRAVRDHCVAAGHAVSRAAVNFVIQGLTYANALTEEATAMSLAEAWTRNVEEVCRLALLEFDESEVAELRHWASGGLLKQGAKPKRTKPEATASAED</sequence>
<dbReference type="Proteomes" id="UP000182130">
    <property type="component" value="Unassembled WGS sequence"/>
</dbReference>
<dbReference type="STRING" id="1045773.SAMN05216555_11825"/>
<gene>
    <name evidence="3" type="ORF">SAMN05216555_11825</name>
</gene>
<dbReference type="InterPro" id="IPR021139">
    <property type="entry name" value="NYN"/>
</dbReference>
<dbReference type="AlphaFoldDB" id="A0A1G8X6Q2"/>